<protein>
    <recommendedName>
        <fullName evidence="8">WD repeat domain phosphoinositide-interacting protein 3</fullName>
    </recommendedName>
</protein>
<dbReference type="OrthoDB" id="1667587at2759"/>
<keyword evidence="2" id="KW-0853">WD repeat</keyword>
<dbReference type="GO" id="GO:0034045">
    <property type="term" value="C:phagophore assembly site membrane"/>
    <property type="evidence" value="ECO:0007669"/>
    <property type="project" value="UniProtKB-SubCell"/>
</dbReference>
<keyword evidence="3" id="KW-0677">Repeat</keyword>
<evidence type="ECO:0000313" key="6">
    <source>
        <dbReference type="EMBL" id="GLC51429.1"/>
    </source>
</evidence>
<feature type="compositionally biased region" description="Gly residues" evidence="5">
    <location>
        <begin position="268"/>
        <end position="280"/>
    </location>
</feature>
<comment type="caution">
    <text evidence="6">The sequence shown here is derived from an EMBL/GenBank/DDBJ whole genome shotgun (WGS) entry which is preliminary data.</text>
</comment>
<dbReference type="PANTHER" id="PTHR11227">
    <property type="entry name" value="WD-REPEAT PROTEIN INTERACTING WITH PHOSPHOINOSIDES WIPI -RELATED"/>
    <property type="match status" value="1"/>
</dbReference>
<dbReference type="SUPFAM" id="SSF50978">
    <property type="entry name" value="WD40 repeat-like"/>
    <property type="match status" value="1"/>
</dbReference>
<dbReference type="InterPro" id="IPR048720">
    <property type="entry name" value="PROPPIN"/>
</dbReference>
<evidence type="ECO:0008006" key="8">
    <source>
        <dbReference type="Google" id="ProtNLM"/>
    </source>
</evidence>
<reference evidence="6 7" key="1">
    <citation type="journal article" date="2023" name="Commun. Biol.">
        <title>Reorganization of the ancestral sex-determining regions during the evolution of trioecy in Pleodorina starrii.</title>
        <authorList>
            <person name="Takahashi K."/>
            <person name="Suzuki S."/>
            <person name="Kawai-Toyooka H."/>
            <person name="Yamamoto K."/>
            <person name="Hamaji T."/>
            <person name="Ootsuki R."/>
            <person name="Yamaguchi H."/>
            <person name="Kawachi M."/>
            <person name="Higashiyama T."/>
            <person name="Nozaki H."/>
        </authorList>
    </citation>
    <scope>NUCLEOTIDE SEQUENCE [LARGE SCALE GENOMIC DNA]</scope>
    <source>
        <strain evidence="6 7">NIES-4479</strain>
    </source>
</reference>
<proteinExistence type="inferred from homology"/>
<sequence>MQGSQQQEEVLHVGFNQDYGCFSCGTTNGFRVYNCEPFKETFCRGFNNGGIGIVEMLFRCNILAIVGGGAAPRYPPTKVMIWDDHQGKCIGEMTFRSQVRAVRLRRDRIVVALEHKVLVYNFADLKLLHQTETCANPRGLVAISSTAAMSTASDNTVLACPGLHTGQVRVELYDRRQTKFIPAHTNALSCLVLSMDGKRLVTASEKGTLVRVWNTADAQLLQELRRGADPAHIYSLALNRTCEWLALTSDKGTVHVFALSPAVALTGPAGGQSGGGGGGADDAKRTASPEGTPAANGANGAAGGEPATGPGGTTPTRQNPTSFLSIVKGYVPAIPLPKYFNSEWSFAQFRIHDEPPTTAGHPPPSIVGFGSEPNTVLVVTGGGSFYKVAFDPVKGGQCSQISYCKFLEKQDVVM</sequence>
<evidence type="ECO:0000256" key="4">
    <source>
        <dbReference type="ARBA" id="ARBA00025740"/>
    </source>
</evidence>
<organism evidence="6 7">
    <name type="scientific">Pleodorina starrii</name>
    <dbReference type="NCBI Taxonomy" id="330485"/>
    <lineage>
        <taxon>Eukaryota</taxon>
        <taxon>Viridiplantae</taxon>
        <taxon>Chlorophyta</taxon>
        <taxon>core chlorophytes</taxon>
        <taxon>Chlorophyceae</taxon>
        <taxon>CS clade</taxon>
        <taxon>Chlamydomonadales</taxon>
        <taxon>Volvocaceae</taxon>
        <taxon>Pleodorina</taxon>
    </lineage>
</organism>
<dbReference type="InterPro" id="IPR001680">
    <property type="entry name" value="WD40_rpt"/>
</dbReference>
<dbReference type="SMART" id="SM00320">
    <property type="entry name" value="WD40"/>
    <property type="match status" value="2"/>
</dbReference>
<comment type="similarity">
    <text evidence="4">Belongs to the WD repeat PROPPIN family.</text>
</comment>
<keyword evidence="7" id="KW-1185">Reference proteome</keyword>
<feature type="region of interest" description="Disordered" evidence="5">
    <location>
        <begin position="267"/>
        <end position="320"/>
    </location>
</feature>
<dbReference type="InterPro" id="IPR036322">
    <property type="entry name" value="WD40_repeat_dom_sf"/>
</dbReference>
<evidence type="ECO:0000256" key="1">
    <source>
        <dbReference type="ARBA" id="ARBA00004623"/>
    </source>
</evidence>
<evidence type="ECO:0000256" key="5">
    <source>
        <dbReference type="SAM" id="MobiDB-lite"/>
    </source>
</evidence>
<evidence type="ECO:0000313" key="7">
    <source>
        <dbReference type="Proteomes" id="UP001165080"/>
    </source>
</evidence>
<dbReference type="Proteomes" id="UP001165080">
    <property type="component" value="Unassembled WGS sequence"/>
</dbReference>
<gene>
    <name evidence="6" type="primary">PLEST009544</name>
    <name evidence="6" type="ORF">PLESTB_000501500</name>
</gene>
<dbReference type="EMBL" id="BRXU01000004">
    <property type="protein sequence ID" value="GLC51429.1"/>
    <property type="molecule type" value="Genomic_DNA"/>
</dbReference>
<dbReference type="AlphaFoldDB" id="A0A9W6BG52"/>
<name>A0A9W6BG52_9CHLO</name>
<comment type="subcellular location">
    <subcellularLocation>
        <location evidence="1">Preautophagosomal structure membrane</location>
        <topology evidence="1">Peripheral membrane protein</topology>
    </subcellularLocation>
</comment>
<dbReference type="Pfam" id="PF21032">
    <property type="entry name" value="PROPPIN"/>
    <property type="match status" value="1"/>
</dbReference>
<accession>A0A9W6BG52</accession>
<evidence type="ECO:0000256" key="2">
    <source>
        <dbReference type="ARBA" id="ARBA00022574"/>
    </source>
</evidence>
<evidence type="ECO:0000256" key="3">
    <source>
        <dbReference type="ARBA" id="ARBA00022737"/>
    </source>
</evidence>
<feature type="compositionally biased region" description="Low complexity" evidence="5">
    <location>
        <begin position="289"/>
        <end position="316"/>
    </location>
</feature>
<dbReference type="InterPro" id="IPR015943">
    <property type="entry name" value="WD40/YVTN_repeat-like_dom_sf"/>
</dbReference>
<dbReference type="Gene3D" id="2.130.10.10">
    <property type="entry name" value="YVTN repeat-like/Quinoprotein amine dehydrogenase"/>
    <property type="match status" value="1"/>
</dbReference>